<proteinExistence type="predicted"/>
<dbReference type="PANTHER" id="PTHR34215:SF1">
    <property type="entry name" value="YLXR DOMAIN-CONTAINING PROTEIN"/>
    <property type="match status" value="1"/>
</dbReference>
<name>A0A1H0UZU7_SELRU</name>
<dbReference type="EMBL" id="FNJQ01000041">
    <property type="protein sequence ID" value="SDP71762.1"/>
    <property type="molecule type" value="Genomic_DNA"/>
</dbReference>
<dbReference type="SUPFAM" id="SSF64376">
    <property type="entry name" value="YlxR-like"/>
    <property type="match status" value="1"/>
</dbReference>
<reference evidence="2 3" key="1">
    <citation type="submission" date="2016-10" db="EMBL/GenBank/DDBJ databases">
        <authorList>
            <person name="de Groot N.N."/>
        </authorList>
    </citation>
    <scope>NUCLEOTIDE SEQUENCE [LARGE SCALE GENOMIC DNA]</scope>
    <source>
        <strain evidence="2 3">S137</strain>
    </source>
</reference>
<dbReference type="AlphaFoldDB" id="A0A1H0UZU7"/>
<sequence>MKLSRQKVSKVKTRKIPQRMCLGCQESKPKRELIRIVRSPEGEFSVDTTGKKPGRGAYICPKMECFNAARKSKGLERSFKSPIDKSVYELLEQQLKELPEAEG</sequence>
<protein>
    <recommendedName>
        <fullName evidence="1">YlxR domain-containing protein</fullName>
    </recommendedName>
</protein>
<evidence type="ECO:0000313" key="3">
    <source>
        <dbReference type="Proteomes" id="UP000182412"/>
    </source>
</evidence>
<dbReference type="InterPro" id="IPR035931">
    <property type="entry name" value="YlxR-like_sf"/>
</dbReference>
<dbReference type="Proteomes" id="UP000182412">
    <property type="component" value="Unassembled WGS sequence"/>
</dbReference>
<evidence type="ECO:0000313" key="2">
    <source>
        <dbReference type="EMBL" id="SDP71762.1"/>
    </source>
</evidence>
<dbReference type="InterPro" id="IPR037465">
    <property type="entry name" value="YlxR"/>
</dbReference>
<organism evidence="2 3">
    <name type="scientific">Selenomonas ruminantium</name>
    <dbReference type="NCBI Taxonomy" id="971"/>
    <lineage>
        <taxon>Bacteria</taxon>
        <taxon>Bacillati</taxon>
        <taxon>Bacillota</taxon>
        <taxon>Negativicutes</taxon>
        <taxon>Selenomonadales</taxon>
        <taxon>Selenomonadaceae</taxon>
        <taxon>Selenomonas</taxon>
    </lineage>
</organism>
<dbReference type="Gene3D" id="3.30.1230.10">
    <property type="entry name" value="YlxR-like"/>
    <property type="match status" value="1"/>
</dbReference>
<evidence type="ECO:0000259" key="1">
    <source>
        <dbReference type="Pfam" id="PF04296"/>
    </source>
</evidence>
<dbReference type="InterPro" id="IPR007393">
    <property type="entry name" value="YlxR_dom"/>
</dbReference>
<dbReference type="CDD" id="cd00279">
    <property type="entry name" value="YlxR"/>
    <property type="match status" value="1"/>
</dbReference>
<feature type="domain" description="YlxR" evidence="1">
    <location>
        <begin position="19"/>
        <end position="93"/>
    </location>
</feature>
<dbReference type="NCBIfam" id="NF047356">
    <property type="entry name" value="RNA_bind_RnpM"/>
    <property type="match status" value="1"/>
</dbReference>
<gene>
    <name evidence="2" type="ORF">SAMN05216366_14120</name>
</gene>
<dbReference type="PANTHER" id="PTHR34215">
    <property type="entry name" value="BLL0784 PROTEIN"/>
    <property type="match status" value="1"/>
</dbReference>
<accession>A0A1H0UZU7</accession>
<dbReference type="Pfam" id="PF04296">
    <property type="entry name" value="YlxR"/>
    <property type="match status" value="1"/>
</dbReference>